<gene>
    <name evidence="1" type="ORF">BDN70DRAFT_958053</name>
</gene>
<dbReference type="Proteomes" id="UP000807469">
    <property type="component" value="Unassembled WGS sequence"/>
</dbReference>
<organism evidence="1 2">
    <name type="scientific">Pholiota conissans</name>
    <dbReference type="NCBI Taxonomy" id="109636"/>
    <lineage>
        <taxon>Eukaryota</taxon>
        <taxon>Fungi</taxon>
        <taxon>Dikarya</taxon>
        <taxon>Basidiomycota</taxon>
        <taxon>Agaricomycotina</taxon>
        <taxon>Agaricomycetes</taxon>
        <taxon>Agaricomycetidae</taxon>
        <taxon>Agaricales</taxon>
        <taxon>Agaricineae</taxon>
        <taxon>Strophariaceae</taxon>
        <taxon>Pholiota</taxon>
    </lineage>
</organism>
<reference evidence="1" key="1">
    <citation type="submission" date="2020-11" db="EMBL/GenBank/DDBJ databases">
        <authorList>
            <consortium name="DOE Joint Genome Institute"/>
            <person name="Ahrendt S."/>
            <person name="Riley R."/>
            <person name="Andreopoulos W."/>
            <person name="Labutti K."/>
            <person name="Pangilinan J."/>
            <person name="Ruiz-Duenas F.J."/>
            <person name="Barrasa J.M."/>
            <person name="Sanchez-Garcia M."/>
            <person name="Camarero S."/>
            <person name="Miyauchi S."/>
            <person name="Serrano A."/>
            <person name="Linde D."/>
            <person name="Babiker R."/>
            <person name="Drula E."/>
            <person name="Ayuso-Fernandez I."/>
            <person name="Pacheco R."/>
            <person name="Padilla G."/>
            <person name="Ferreira P."/>
            <person name="Barriuso J."/>
            <person name="Kellner H."/>
            <person name="Castanera R."/>
            <person name="Alfaro M."/>
            <person name="Ramirez L."/>
            <person name="Pisabarro A.G."/>
            <person name="Kuo A."/>
            <person name="Tritt A."/>
            <person name="Lipzen A."/>
            <person name="He G."/>
            <person name="Yan M."/>
            <person name="Ng V."/>
            <person name="Cullen D."/>
            <person name="Martin F."/>
            <person name="Rosso M.-N."/>
            <person name="Henrissat B."/>
            <person name="Hibbett D."/>
            <person name="Martinez A.T."/>
            <person name="Grigoriev I.V."/>
        </authorList>
    </citation>
    <scope>NUCLEOTIDE SEQUENCE</scope>
    <source>
        <strain evidence="1">CIRM-BRFM 674</strain>
    </source>
</reference>
<dbReference type="AlphaFoldDB" id="A0A9P5YSP7"/>
<evidence type="ECO:0000313" key="2">
    <source>
        <dbReference type="Proteomes" id="UP000807469"/>
    </source>
</evidence>
<comment type="caution">
    <text evidence="1">The sequence shown here is derived from an EMBL/GenBank/DDBJ whole genome shotgun (WGS) entry which is preliminary data.</text>
</comment>
<evidence type="ECO:0000313" key="1">
    <source>
        <dbReference type="EMBL" id="KAF9475112.1"/>
    </source>
</evidence>
<accession>A0A9P5YSP7</accession>
<dbReference type="EMBL" id="MU155347">
    <property type="protein sequence ID" value="KAF9475112.1"/>
    <property type="molecule type" value="Genomic_DNA"/>
</dbReference>
<keyword evidence="2" id="KW-1185">Reference proteome</keyword>
<protein>
    <submittedName>
        <fullName evidence="1">Uncharacterized protein</fullName>
    </submittedName>
</protein>
<name>A0A9P5YSP7_9AGAR</name>
<sequence length="222" mass="25411">MLRVLSCPSLKILILDGLGWHLAQMPLILEFLKRSGCALESLSLLKASLLASDITSLCNSPSMQTVYHVHIEQNYELVYSPGVLLGHLGEFITIDGWKEPRYFPSLRSLVFTEGAGRRTHLTFWKHWRLMPDILGSPIENSYSMQRHRHLLESVVICFCYTSHTDPYAKEPMDQHTLKRISWIKQAGVNWSMKRRFGTVEWDWDGTGLKSVAASQSIENSTY</sequence>
<feature type="non-terminal residue" evidence="1">
    <location>
        <position position="1"/>
    </location>
</feature>
<proteinExistence type="predicted"/>